<dbReference type="InParanoid" id="A0A3N4LAN8"/>
<accession>A0A3N4LAN8</accession>
<keyword evidence="2" id="KW-1185">Reference proteome</keyword>
<gene>
    <name evidence="1" type="ORF">P167DRAFT_33454</name>
</gene>
<protein>
    <submittedName>
        <fullName evidence="1">Uncharacterized protein</fullName>
    </submittedName>
</protein>
<sequence>MEGSYLLDWAAWLLPCRSCRSCSCSSVHRQAFGSFGGEMKGAVQHSRLIDIKSHPPRSPIHYFTPITAQLNRSVQPIHHNHNHNHNFYLSVYQSALQRNTRSIPINFKMQYKFFTALLLTSALSSAMGAEVQKKDIINTSIVNEINSAGNNIGSAYATLTSAAGGVTSVVGGIGNSIGSGIESKATAAASSIRSEASSAASALTSNIASAASAASARVASVKSDIRDDLTAWTTVVGYTSVLSGIESAATAGTAAAASYISALPSSMDASFRSAAASALSSAASQVAATGTGAAASTTAAPGAASKRKCLFFFFLFTKF</sequence>
<dbReference type="AlphaFoldDB" id="A0A3N4LAN8"/>
<dbReference type="EMBL" id="ML119115">
    <property type="protein sequence ID" value="RPB15075.1"/>
    <property type="molecule type" value="Genomic_DNA"/>
</dbReference>
<evidence type="ECO:0000313" key="2">
    <source>
        <dbReference type="Proteomes" id="UP000277580"/>
    </source>
</evidence>
<name>A0A3N4LAN8_9PEZI</name>
<reference evidence="1 2" key="1">
    <citation type="journal article" date="2018" name="Nat. Ecol. Evol.">
        <title>Pezizomycetes genomes reveal the molecular basis of ectomycorrhizal truffle lifestyle.</title>
        <authorList>
            <person name="Murat C."/>
            <person name="Payen T."/>
            <person name="Noel B."/>
            <person name="Kuo A."/>
            <person name="Morin E."/>
            <person name="Chen J."/>
            <person name="Kohler A."/>
            <person name="Krizsan K."/>
            <person name="Balestrini R."/>
            <person name="Da Silva C."/>
            <person name="Montanini B."/>
            <person name="Hainaut M."/>
            <person name="Levati E."/>
            <person name="Barry K.W."/>
            <person name="Belfiori B."/>
            <person name="Cichocki N."/>
            <person name="Clum A."/>
            <person name="Dockter R.B."/>
            <person name="Fauchery L."/>
            <person name="Guy J."/>
            <person name="Iotti M."/>
            <person name="Le Tacon F."/>
            <person name="Lindquist E.A."/>
            <person name="Lipzen A."/>
            <person name="Malagnac F."/>
            <person name="Mello A."/>
            <person name="Molinier V."/>
            <person name="Miyauchi S."/>
            <person name="Poulain J."/>
            <person name="Riccioni C."/>
            <person name="Rubini A."/>
            <person name="Sitrit Y."/>
            <person name="Splivallo R."/>
            <person name="Traeger S."/>
            <person name="Wang M."/>
            <person name="Zifcakova L."/>
            <person name="Wipf D."/>
            <person name="Zambonelli A."/>
            <person name="Paolocci F."/>
            <person name="Nowrousian M."/>
            <person name="Ottonello S."/>
            <person name="Baldrian P."/>
            <person name="Spatafora J.W."/>
            <person name="Henrissat B."/>
            <person name="Nagy L.G."/>
            <person name="Aury J.M."/>
            <person name="Wincker P."/>
            <person name="Grigoriev I.V."/>
            <person name="Bonfante P."/>
            <person name="Martin F.M."/>
        </authorList>
    </citation>
    <scope>NUCLEOTIDE SEQUENCE [LARGE SCALE GENOMIC DNA]</scope>
    <source>
        <strain evidence="1 2">CCBAS932</strain>
    </source>
</reference>
<dbReference type="Proteomes" id="UP000277580">
    <property type="component" value="Unassembled WGS sequence"/>
</dbReference>
<evidence type="ECO:0000313" key="1">
    <source>
        <dbReference type="EMBL" id="RPB15075.1"/>
    </source>
</evidence>
<dbReference type="Gene3D" id="1.20.120.20">
    <property type="entry name" value="Apolipoprotein"/>
    <property type="match status" value="1"/>
</dbReference>
<proteinExistence type="predicted"/>
<dbReference type="OrthoDB" id="10625914at2759"/>
<organism evidence="1 2">
    <name type="scientific">Morchella conica CCBAS932</name>
    <dbReference type="NCBI Taxonomy" id="1392247"/>
    <lineage>
        <taxon>Eukaryota</taxon>
        <taxon>Fungi</taxon>
        <taxon>Dikarya</taxon>
        <taxon>Ascomycota</taxon>
        <taxon>Pezizomycotina</taxon>
        <taxon>Pezizomycetes</taxon>
        <taxon>Pezizales</taxon>
        <taxon>Morchellaceae</taxon>
        <taxon>Morchella</taxon>
    </lineage>
</organism>